<comment type="caution">
    <text evidence="1">The sequence shown here is derived from an EMBL/GenBank/DDBJ whole genome shotgun (WGS) entry which is preliminary data.</text>
</comment>
<organism evidence="1 2">
    <name type="scientific">Tahibacter harae</name>
    <dbReference type="NCBI Taxonomy" id="2963937"/>
    <lineage>
        <taxon>Bacteria</taxon>
        <taxon>Pseudomonadati</taxon>
        <taxon>Pseudomonadota</taxon>
        <taxon>Gammaproteobacteria</taxon>
        <taxon>Lysobacterales</taxon>
        <taxon>Rhodanobacteraceae</taxon>
        <taxon>Tahibacter</taxon>
    </lineage>
</organism>
<reference evidence="1" key="1">
    <citation type="submission" date="2022-07" db="EMBL/GenBank/DDBJ databases">
        <title>Tahibacter sp., a new gammaproteobacterium isolated from the silt sample collected at pig farm.</title>
        <authorList>
            <person name="Chen H."/>
        </authorList>
    </citation>
    <scope>NUCLEOTIDE SEQUENCE</scope>
    <source>
        <strain evidence="1">P2K</strain>
    </source>
</reference>
<sequence>MISRIKLAEHLCSGLAGWHQLQVAQNLGTLSGEDSARNIIAQIVNSQGRFAPATSQLPKNWGATKRRIDIALLGRTQNATTWYGSVEVKWPGTAFDPHLVREQIVQDALRVTFVETSVLNANFVLLGGAVESIRILFDDAHPNAADRESRRLAFGSLFSRNLTTPDGFLNNSRWSKEFPEACDRVPKNVLGNFNGKIKTKLLALSESRFSSAGVVGSVFLWQCNRTRGAAAA</sequence>
<proteinExistence type="predicted"/>
<keyword evidence="2" id="KW-1185">Reference proteome</keyword>
<dbReference type="EMBL" id="JANFQO010000029">
    <property type="protein sequence ID" value="MCQ4167400.1"/>
    <property type="molecule type" value="Genomic_DNA"/>
</dbReference>
<dbReference type="RefSeq" id="WP_255916586.1">
    <property type="nucleotide sequence ID" value="NZ_JANFQO010000029.1"/>
</dbReference>
<evidence type="ECO:0000313" key="1">
    <source>
        <dbReference type="EMBL" id="MCQ4167400.1"/>
    </source>
</evidence>
<dbReference type="Proteomes" id="UP001165498">
    <property type="component" value="Unassembled WGS sequence"/>
</dbReference>
<gene>
    <name evidence="1" type="ORF">NM961_22015</name>
</gene>
<evidence type="ECO:0000313" key="2">
    <source>
        <dbReference type="Proteomes" id="UP001165498"/>
    </source>
</evidence>
<name>A0ABT1QYN0_9GAMM</name>
<protein>
    <submittedName>
        <fullName evidence="1">Uncharacterized protein</fullName>
    </submittedName>
</protein>
<accession>A0ABT1QYN0</accession>